<accession>A0ACC2PUR5</accession>
<evidence type="ECO:0000313" key="2">
    <source>
        <dbReference type="Proteomes" id="UP001239111"/>
    </source>
</evidence>
<protein>
    <submittedName>
        <fullName evidence="1">Uncharacterized protein</fullName>
    </submittedName>
</protein>
<dbReference type="Proteomes" id="UP001239111">
    <property type="component" value="Chromosome 1"/>
</dbReference>
<proteinExistence type="predicted"/>
<name>A0ACC2PUR5_9HYME</name>
<keyword evidence="2" id="KW-1185">Reference proteome</keyword>
<organism evidence="1 2">
    <name type="scientific">Eretmocerus hayati</name>
    <dbReference type="NCBI Taxonomy" id="131215"/>
    <lineage>
        <taxon>Eukaryota</taxon>
        <taxon>Metazoa</taxon>
        <taxon>Ecdysozoa</taxon>
        <taxon>Arthropoda</taxon>
        <taxon>Hexapoda</taxon>
        <taxon>Insecta</taxon>
        <taxon>Pterygota</taxon>
        <taxon>Neoptera</taxon>
        <taxon>Endopterygota</taxon>
        <taxon>Hymenoptera</taxon>
        <taxon>Apocrita</taxon>
        <taxon>Proctotrupomorpha</taxon>
        <taxon>Chalcidoidea</taxon>
        <taxon>Aphelinidae</taxon>
        <taxon>Aphelininae</taxon>
        <taxon>Eretmocerus</taxon>
    </lineage>
</organism>
<evidence type="ECO:0000313" key="1">
    <source>
        <dbReference type="EMBL" id="KAJ8685530.1"/>
    </source>
</evidence>
<comment type="caution">
    <text evidence="1">The sequence shown here is derived from an EMBL/GenBank/DDBJ whole genome shotgun (WGS) entry which is preliminary data.</text>
</comment>
<gene>
    <name evidence="1" type="ORF">QAD02_021323</name>
</gene>
<dbReference type="EMBL" id="CM056741">
    <property type="protein sequence ID" value="KAJ8685530.1"/>
    <property type="molecule type" value="Genomic_DNA"/>
</dbReference>
<reference evidence="1" key="1">
    <citation type="submission" date="2023-04" db="EMBL/GenBank/DDBJ databases">
        <title>A chromosome-level genome assembly of the parasitoid wasp Eretmocerus hayati.</title>
        <authorList>
            <person name="Zhong Y."/>
            <person name="Liu S."/>
            <person name="Liu Y."/>
        </authorList>
    </citation>
    <scope>NUCLEOTIDE SEQUENCE</scope>
    <source>
        <strain evidence="1">ZJU_SS_LIU_2023</strain>
    </source>
</reference>
<sequence length="260" mass="29972">MLSGNPREISRSGDILNLFTGYVTTFKPDDLPTLKHLLSQSPELITQAGLHPTADQIELYAYHLPQAPLSDLMDIFVSLCTVDDSLYFMCNVDDFKFLAGMIEHVPLPLRARYVFCCAPMNRKLPLVCTMFLKFARQYCRNEPITSEWLQIRTGWPLAPPRTLIDLIHLEAVFDVLDLYLWLSYRFPDLFSDADGVKNMQRQLDVIIQNSIYRLTKLLKNPDPGQNYDSDNLSSEEESECSHERCEISRGMSTQNFYCLR</sequence>